<dbReference type="InterPro" id="IPR027417">
    <property type="entry name" value="P-loop_NTPase"/>
</dbReference>
<feature type="repeat" description="ANK" evidence="2">
    <location>
        <begin position="758"/>
        <end position="790"/>
    </location>
</feature>
<dbReference type="PANTHER" id="PTHR10039:SF15">
    <property type="entry name" value="NACHT DOMAIN-CONTAINING PROTEIN"/>
    <property type="match status" value="1"/>
</dbReference>
<dbReference type="Gene3D" id="1.25.40.20">
    <property type="entry name" value="Ankyrin repeat-containing domain"/>
    <property type="match status" value="1"/>
</dbReference>
<dbReference type="Pfam" id="PF24883">
    <property type="entry name" value="NPHP3_N"/>
    <property type="match status" value="1"/>
</dbReference>
<gene>
    <name evidence="4" type="ORF">EYC80_002915</name>
</gene>
<dbReference type="Gene3D" id="3.40.50.300">
    <property type="entry name" value="P-loop containing nucleotide triphosphate hydrolases"/>
    <property type="match status" value="1"/>
</dbReference>
<feature type="repeat" description="ANK" evidence="2">
    <location>
        <begin position="791"/>
        <end position="823"/>
    </location>
</feature>
<feature type="domain" description="NACHT" evidence="3">
    <location>
        <begin position="242"/>
        <end position="382"/>
    </location>
</feature>
<reference evidence="4 5" key="1">
    <citation type="submission" date="2019-06" db="EMBL/GenBank/DDBJ databases">
        <title>Genome Sequence of the Brown Rot Fungal Pathogen Monilinia laxa.</title>
        <authorList>
            <person name="De Miccolis Angelini R.M."/>
            <person name="Landi L."/>
            <person name="Abate D."/>
            <person name="Pollastro S."/>
            <person name="Romanazzi G."/>
            <person name="Faretra F."/>
        </authorList>
    </citation>
    <scope>NUCLEOTIDE SEQUENCE [LARGE SCALE GENOMIC DNA]</scope>
    <source>
        <strain evidence="4 5">Mlax316</strain>
    </source>
</reference>
<dbReference type="PANTHER" id="PTHR10039">
    <property type="entry name" value="AMELOGENIN"/>
    <property type="match status" value="1"/>
</dbReference>
<evidence type="ECO:0000313" key="5">
    <source>
        <dbReference type="Proteomes" id="UP000326757"/>
    </source>
</evidence>
<accession>A0A5N6KC60</accession>
<dbReference type="InterPro" id="IPR056884">
    <property type="entry name" value="NPHP3-like_N"/>
</dbReference>
<keyword evidence="5" id="KW-1185">Reference proteome</keyword>
<name>A0A5N6KC60_MONLA</name>
<dbReference type="InterPro" id="IPR036770">
    <property type="entry name" value="Ankyrin_rpt-contain_sf"/>
</dbReference>
<dbReference type="PROSITE" id="PS50837">
    <property type="entry name" value="NACHT"/>
    <property type="match status" value="1"/>
</dbReference>
<organism evidence="4 5">
    <name type="scientific">Monilinia laxa</name>
    <name type="common">Brown rot fungus</name>
    <name type="synonym">Sclerotinia laxa</name>
    <dbReference type="NCBI Taxonomy" id="61186"/>
    <lineage>
        <taxon>Eukaryota</taxon>
        <taxon>Fungi</taxon>
        <taxon>Dikarya</taxon>
        <taxon>Ascomycota</taxon>
        <taxon>Pezizomycotina</taxon>
        <taxon>Leotiomycetes</taxon>
        <taxon>Helotiales</taxon>
        <taxon>Sclerotiniaceae</taxon>
        <taxon>Monilinia</taxon>
    </lineage>
</organism>
<dbReference type="SUPFAM" id="SSF52540">
    <property type="entry name" value="P-loop containing nucleoside triphosphate hydrolases"/>
    <property type="match status" value="1"/>
</dbReference>
<dbReference type="InterPro" id="IPR054471">
    <property type="entry name" value="GPIID_WHD"/>
</dbReference>
<dbReference type="InterPro" id="IPR007111">
    <property type="entry name" value="NACHT_NTPase"/>
</dbReference>
<dbReference type="SMART" id="SM00248">
    <property type="entry name" value="ANK"/>
    <property type="match status" value="10"/>
</dbReference>
<dbReference type="PROSITE" id="PS50297">
    <property type="entry name" value="ANK_REP_REGION"/>
    <property type="match status" value="4"/>
</dbReference>
<feature type="repeat" description="ANK" evidence="2">
    <location>
        <begin position="824"/>
        <end position="856"/>
    </location>
</feature>
<dbReference type="Pfam" id="PF12796">
    <property type="entry name" value="Ank_2"/>
    <property type="match status" value="2"/>
</dbReference>
<dbReference type="EMBL" id="VIGI01000004">
    <property type="protein sequence ID" value="KAB8300991.1"/>
    <property type="molecule type" value="Genomic_DNA"/>
</dbReference>
<feature type="repeat" description="ANK" evidence="2">
    <location>
        <begin position="924"/>
        <end position="956"/>
    </location>
</feature>
<keyword evidence="2" id="KW-0040">ANK repeat</keyword>
<sequence length="1000" mass="111639">MEAIGTISNIAGILSAGIQVCEGLVNYYTAWKGSKKENVEMIKSMESLLTNFALLKGVLQSPSFDEAVAVTVESNILDCEDSIAELRDELKKVMVCKPSGIDEDGLMARKSHDDHGFRDKMTEQSRRILYPFRKSTLMRLQESVEHVRSNLVFAMDILNLSTIATTAEKVIDISKQVTTIGDSVDAIITNQMDKEGIKVLNWLSEIDCHSKQREILSQRQDGTGGWLFESQEYQDWLHGKGKLLWCSGSPGAGKTVFTSAIVDNLQTMFSASNVGVAFIYCNYAEKIDVTAYLTSIIQQLIRQRYAIPKYVLDLYHEHTFMGRHLNKAEATHLLHSLISEFPRLYLVVDALDECDETKKIRTDLIHELRTLPSNTHVLLTSRRLGDIEEKLSGYPHLEIRASDNDVQEYLEARIDREENILKFCKKDPTLRKTIVGKIAEKAHGMFLLVHMHIEAIASELKISRVRKALNSLPEILDKTYDDALKRIAEGQDANRTSLAMSILMWLSCAKRPLTVCELQHAMAITELDPGQNELDEDDFYDQDLLLTVCAGLVVIEPDSGVIRLCHFTLQEYLERHRAKSFPNAQVLITRACIRYLSLDSFKDYALFSYATQYLGSHAQGTAEIEFGDDILYFLNQRILVNRASAVVMRPFSLEKAIEFTPPIVAAAIFGLPENINTMLRSGGDIESTSSRNYTSLLVAAEFGHLSVVSALILSKANPLARDDLYENSLHKAARKGHTKIVRELISAHPNLIDVPAESNRTALHIAIDRRHEAVVKALIEAGANINSSDKRKLTPLMKAAETNQPEVVHLLVENGANFNAKSFANFTVLSLAASPGNFEGVKELLRAGADVNAGKDKFHLRALTVAVACQRENATCIVDEFIRFGADFNVVYDTKTVLMYCVSYPPIVILLIRAGAKIEAKDRYEETVLHKAVKADCDDSVRILLEAGADLQTKNYKGKTALNIAKELKHTEPNLEIINLLMTAMERSNHDVAAQVIADV</sequence>
<evidence type="ECO:0000256" key="1">
    <source>
        <dbReference type="ARBA" id="ARBA00022737"/>
    </source>
</evidence>
<evidence type="ECO:0000313" key="4">
    <source>
        <dbReference type="EMBL" id="KAB8300991.1"/>
    </source>
</evidence>
<evidence type="ECO:0000259" key="3">
    <source>
        <dbReference type="PROSITE" id="PS50837"/>
    </source>
</evidence>
<dbReference type="Pfam" id="PF00023">
    <property type="entry name" value="Ank"/>
    <property type="match status" value="2"/>
</dbReference>
<protein>
    <recommendedName>
        <fullName evidence="3">NACHT domain-containing protein</fullName>
    </recommendedName>
</protein>
<dbReference type="Proteomes" id="UP000326757">
    <property type="component" value="Unassembled WGS sequence"/>
</dbReference>
<dbReference type="AlphaFoldDB" id="A0A5N6KC60"/>
<dbReference type="Pfam" id="PF22939">
    <property type="entry name" value="WHD_GPIID"/>
    <property type="match status" value="1"/>
</dbReference>
<keyword evidence="1" id="KW-0677">Repeat</keyword>
<dbReference type="OrthoDB" id="195446at2759"/>
<comment type="caution">
    <text evidence="4">The sequence shown here is derived from an EMBL/GenBank/DDBJ whole genome shotgun (WGS) entry which is preliminary data.</text>
</comment>
<proteinExistence type="predicted"/>
<evidence type="ECO:0000256" key="2">
    <source>
        <dbReference type="PROSITE-ProRule" id="PRU00023"/>
    </source>
</evidence>
<dbReference type="InterPro" id="IPR002110">
    <property type="entry name" value="Ankyrin_rpt"/>
</dbReference>
<dbReference type="PROSITE" id="PS50088">
    <property type="entry name" value="ANK_REPEAT"/>
    <property type="match status" value="4"/>
</dbReference>
<dbReference type="SUPFAM" id="SSF48403">
    <property type="entry name" value="Ankyrin repeat"/>
    <property type="match status" value="1"/>
</dbReference>